<evidence type="ECO:0000256" key="4">
    <source>
        <dbReference type="ARBA" id="ARBA00023002"/>
    </source>
</evidence>
<keyword evidence="9" id="KW-0812">Transmembrane</keyword>
<dbReference type="AlphaFoldDB" id="A0A0C3GXU0"/>
<dbReference type="PANTHER" id="PTHR24305:SF157">
    <property type="entry name" value="N-ACETYLTRYPTOPHAN 6-HYDROXYLASE IVOC-RELATED"/>
    <property type="match status" value="1"/>
</dbReference>
<keyword evidence="5 7" id="KW-0408">Iron</keyword>
<name>A0A0C3GXU0_OIDMZ</name>
<dbReference type="SUPFAM" id="SSF48264">
    <property type="entry name" value="Cytochrome P450"/>
    <property type="match status" value="1"/>
</dbReference>
<evidence type="ECO:0000256" key="3">
    <source>
        <dbReference type="ARBA" id="ARBA00022723"/>
    </source>
</evidence>
<proteinExistence type="inferred from homology"/>
<evidence type="ECO:0000256" key="1">
    <source>
        <dbReference type="ARBA" id="ARBA00001971"/>
    </source>
</evidence>
<evidence type="ECO:0008006" key="12">
    <source>
        <dbReference type="Google" id="ProtNLM"/>
    </source>
</evidence>
<dbReference type="InterPro" id="IPR050121">
    <property type="entry name" value="Cytochrome_P450_monoxygenase"/>
</dbReference>
<evidence type="ECO:0000313" key="11">
    <source>
        <dbReference type="Proteomes" id="UP000054321"/>
    </source>
</evidence>
<dbReference type="HOGENOM" id="CLU_001570_14_4_1"/>
<keyword evidence="3 7" id="KW-0479">Metal-binding</keyword>
<evidence type="ECO:0000256" key="2">
    <source>
        <dbReference type="ARBA" id="ARBA00010617"/>
    </source>
</evidence>
<protein>
    <recommendedName>
        <fullName evidence="12">Cytochrome P450</fullName>
    </recommendedName>
</protein>
<dbReference type="OrthoDB" id="3945418at2759"/>
<dbReference type="InterPro" id="IPR001128">
    <property type="entry name" value="Cyt_P450"/>
</dbReference>
<feature type="transmembrane region" description="Helical" evidence="9">
    <location>
        <begin position="12"/>
        <end position="33"/>
    </location>
</feature>
<dbReference type="InterPro" id="IPR002401">
    <property type="entry name" value="Cyt_P450_E_grp-I"/>
</dbReference>
<feature type="binding site" description="axial binding residue" evidence="7">
    <location>
        <position position="457"/>
    </location>
    <ligand>
        <name>heme</name>
        <dbReference type="ChEBI" id="CHEBI:30413"/>
    </ligand>
    <ligandPart>
        <name>Fe</name>
        <dbReference type="ChEBI" id="CHEBI:18248"/>
    </ligandPart>
</feature>
<evidence type="ECO:0000256" key="7">
    <source>
        <dbReference type="PIRSR" id="PIRSR602401-1"/>
    </source>
</evidence>
<organism evidence="10 11">
    <name type="scientific">Oidiodendron maius (strain Zn)</name>
    <dbReference type="NCBI Taxonomy" id="913774"/>
    <lineage>
        <taxon>Eukaryota</taxon>
        <taxon>Fungi</taxon>
        <taxon>Dikarya</taxon>
        <taxon>Ascomycota</taxon>
        <taxon>Pezizomycotina</taxon>
        <taxon>Leotiomycetes</taxon>
        <taxon>Leotiomycetes incertae sedis</taxon>
        <taxon>Myxotrichaceae</taxon>
        <taxon>Oidiodendron</taxon>
    </lineage>
</organism>
<dbReference type="Gene3D" id="1.10.630.10">
    <property type="entry name" value="Cytochrome P450"/>
    <property type="match status" value="1"/>
</dbReference>
<dbReference type="InParanoid" id="A0A0C3GXU0"/>
<reference evidence="11" key="2">
    <citation type="submission" date="2015-01" db="EMBL/GenBank/DDBJ databases">
        <title>Evolutionary Origins and Diversification of the Mycorrhizal Mutualists.</title>
        <authorList>
            <consortium name="DOE Joint Genome Institute"/>
            <consortium name="Mycorrhizal Genomics Consortium"/>
            <person name="Kohler A."/>
            <person name="Kuo A."/>
            <person name="Nagy L.G."/>
            <person name="Floudas D."/>
            <person name="Copeland A."/>
            <person name="Barry K.W."/>
            <person name="Cichocki N."/>
            <person name="Veneault-Fourrey C."/>
            <person name="LaButti K."/>
            <person name="Lindquist E.A."/>
            <person name="Lipzen A."/>
            <person name="Lundell T."/>
            <person name="Morin E."/>
            <person name="Murat C."/>
            <person name="Riley R."/>
            <person name="Ohm R."/>
            <person name="Sun H."/>
            <person name="Tunlid A."/>
            <person name="Henrissat B."/>
            <person name="Grigoriev I.V."/>
            <person name="Hibbett D.S."/>
            <person name="Martin F."/>
        </authorList>
    </citation>
    <scope>NUCLEOTIDE SEQUENCE [LARGE SCALE GENOMIC DNA]</scope>
    <source>
        <strain evidence="11">Zn</strain>
    </source>
</reference>
<keyword evidence="4 8" id="KW-0560">Oxidoreductase</keyword>
<accession>A0A0C3GXU0</accession>
<keyword evidence="9" id="KW-0472">Membrane</keyword>
<keyword evidence="7 8" id="KW-0349">Heme</keyword>
<dbReference type="PROSITE" id="PS00086">
    <property type="entry name" value="CYTOCHROME_P450"/>
    <property type="match status" value="1"/>
</dbReference>
<dbReference type="GO" id="GO:0005506">
    <property type="term" value="F:iron ion binding"/>
    <property type="evidence" value="ECO:0007669"/>
    <property type="project" value="InterPro"/>
</dbReference>
<evidence type="ECO:0000256" key="9">
    <source>
        <dbReference type="SAM" id="Phobius"/>
    </source>
</evidence>
<dbReference type="InterPro" id="IPR017972">
    <property type="entry name" value="Cyt_P450_CS"/>
</dbReference>
<dbReference type="PANTHER" id="PTHR24305">
    <property type="entry name" value="CYTOCHROME P450"/>
    <property type="match status" value="1"/>
</dbReference>
<comment type="similarity">
    <text evidence="2 8">Belongs to the cytochrome P450 family.</text>
</comment>
<keyword evidence="9" id="KW-1133">Transmembrane helix</keyword>
<dbReference type="Proteomes" id="UP000054321">
    <property type="component" value="Unassembled WGS sequence"/>
</dbReference>
<evidence type="ECO:0000313" key="10">
    <source>
        <dbReference type="EMBL" id="KIM96054.1"/>
    </source>
</evidence>
<dbReference type="GO" id="GO:0016705">
    <property type="term" value="F:oxidoreductase activity, acting on paired donors, with incorporation or reduction of molecular oxygen"/>
    <property type="evidence" value="ECO:0007669"/>
    <property type="project" value="InterPro"/>
</dbReference>
<dbReference type="PRINTS" id="PR00463">
    <property type="entry name" value="EP450I"/>
</dbReference>
<dbReference type="EMBL" id="KN832885">
    <property type="protein sequence ID" value="KIM96054.1"/>
    <property type="molecule type" value="Genomic_DNA"/>
</dbReference>
<dbReference type="CDD" id="cd11062">
    <property type="entry name" value="CYP58-like"/>
    <property type="match status" value="1"/>
</dbReference>
<dbReference type="GO" id="GO:0020037">
    <property type="term" value="F:heme binding"/>
    <property type="evidence" value="ECO:0007669"/>
    <property type="project" value="InterPro"/>
</dbReference>
<keyword evidence="11" id="KW-1185">Reference proteome</keyword>
<comment type="cofactor">
    <cofactor evidence="1 7">
        <name>heme</name>
        <dbReference type="ChEBI" id="CHEBI:30413"/>
    </cofactor>
</comment>
<gene>
    <name evidence="10" type="ORF">OIDMADRAFT_133134</name>
</gene>
<dbReference type="GO" id="GO:0004497">
    <property type="term" value="F:monooxygenase activity"/>
    <property type="evidence" value="ECO:0007669"/>
    <property type="project" value="UniProtKB-KW"/>
</dbReference>
<sequence length="516" mass="58923">MISFDPTTIPLHIVLAVVAVAYLIALAVYRLWFSPLSHVPGPKLAAITLWYEFYYDCVLRGQYIFKIEQLHRQYGPILRINPWEIHISDIEFYDEVYAVSNRKRERWAWNIAPGGFIGSMGGTADHDLHRVRRSALAPFFSKSSTRKLQHIIDGRVQFLVASFQRRKGDEPFDIKHAFAALTNATDLVMEYTFGYNVNRVSHKNYDPKFHDNFVAGLSKMSLLRHFPWLDRCARTIPPHLLAPFSPVVAQFWKEKIAITTQAREVMEAGADAIETADHRTIYHDILSSKLPPEEKNLERLAQEAQILLSAGTLATSWIMTVGCYHLLAPGNAEYLNKLHSELRDAIPDPLAENAFELTKLEQLPYLTACVNEMMRLGNGTTTRLQRIAPSETLIFTSRKTKKIYPIPPGTPISISNFLVHRNPDYFSEPSKFNPDRWIENPKLTKYLVAFSKGTRQCIGMHLANAEMYLTIARLFRNYVSLLELYDTTEQDVIIVADLLVPAVFKESKGVRLRVVS</sequence>
<keyword evidence="6 8" id="KW-0503">Monooxygenase</keyword>
<evidence type="ECO:0000256" key="8">
    <source>
        <dbReference type="RuleBase" id="RU000461"/>
    </source>
</evidence>
<evidence type="ECO:0000256" key="6">
    <source>
        <dbReference type="ARBA" id="ARBA00023033"/>
    </source>
</evidence>
<dbReference type="STRING" id="913774.A0A0C3GXU0"/>
<dbReference type="Pfam" id="PF00067">
    <property type="entry name" value="p450"/>
    <property type="match status" value="1"/>
</dbReference>
<evidence type="ECO:0000256" key="5">
    <source>
        <dbReference type="ARBA" id="ARBA00023004"/>
    </source>
</evidence>
<dbReference type="InterPro" id="IPR036396">
    <property type="entry name" value="Cyt_P450_sf"/>
</dbReference>
<reference evidence="10 11" key="1">
    <citation type="submission" date="2014-04" db="EMBL/GenBank/DDBJ databases">
        <authorList>
            <consortium name="DOE Joint Genome Institute"/>
            <person name="Kuo A."/>
            <person name="Martino E."/>
            <person name="Perotto S."/>
            <person name="Kohler A."/>
            <person name="Nagy L.G."/>
            <person name="Floudas D."/>
            <person name="Copeland A."/>
            <person name="Barry K.W."/>
            <person name="Cichocki N."/>
            <person name="Veneault-Fourrey C."/>
            <person name="LaButti K."/>
            <person name="Lindquist E.A."/>
            <person name="Lipzen A."/>
            <person name="Lundell T."/>
            <person name="Morin E."/>
            <person name="Murat C."/>
            <person name="Sun H."/>
            <person name="Tunlid A."/>
            <person name="Henrissat B."/>
            <person name="Grigoriev I.V."/>
            <person name="Hibbett D.S."/>
            <person name="Martin F."/>
            <person name="Nordberg H.P."/>
            <person name="Cantor M.N."/>
            <person name="Hua S.X."/>
        </authorList>
    </citation>
    <scope>NUCLEOTIDE SEQUENCE [LARGE SCALE GENOMIC DNA]</scope>
    <source>
        <strain evidence="10 11">Zn</strain>
    </source>
</reference>